<keyword evidence="3" id="KW-1185">Reference proteome</keyword>
<dbReference type="AlphaFoldDB" id="A0A418Q5X3"/>
<feature type="transmembrane region" description="Helical" evidence="1">
    <location>
        <begin position="86"/>
        <end position="107"/>
    </location>
</feature>
<dbReference type="Proteomes" id="UP000285278">
    <property type="component" value="Unassembled WGS sequence"/>
</dbReference>
<accession>A0A418Q5X3</accession>
<feature type="transmembrane region" description="Helical" evidence="1">
    <location>
        <begin position="13"/>
        <end position="34"/>
    </location>
</feature>
<proteinExistence type="predicted"/>
<evidence type="ECO:0000256" key="1">
    <source>
        <dbReference type="SAM" id="Phobius"/>
    </source>
</evidence>
<reference evidence="2 3" key="1">
    <citation type="submission" date="2018-09" db="EMBL/GenBank/DDBJ databases">
        <title>Optimization and identification of Corynebacterium falsenii FN1-14 from fish paste.</title>
        <authorList>
            <person name="Daroonpunt R."/>
            <person name="Tanasupawat S."/>
        </authorList>
    </citation>
    <scope>NUCLEOTIDE SEQUENCE [LARGE SCALE GENOMIC DNA]</scope>
    <source>
        <strain evidence="2 3">FN1-14</strain>
    </source>
</reference>
<keyword evidence="1" id="KW-1133">Transmembrane helix</keyword>
<comment type="caution">
    <text evidence="2">The sequence shown here is derived from an EMBL/GenBank/DDBJ whole genome shotgun (WGS) entry which is preliminary data.</text>
</comment>
<gene>
    <name evidence="2" type="ORF">D3M95_08365</name>
</gene>
<evidence type="ECO:0000313" key="3">
    <source>
        <dbReference type="Proteomes" id="UP000285278"/>
    </source>
</evidence>
<dbReference type="RefSeq" id="WP_119665013.1">
    <property type="nucleotide sequence ID" value="NZ_CBCRUA010000011.1"/>
</dbReference>
<dbReference type="EMBL" id="QXJK01000009">
    <property type="protein sequence ID" value="RIX34109.1"/>
    <property type="molecule type" value="Genomic_DNA"/>
</dbReference>
<feature type="transmembrane region" description="Helical" evidence="1">
    <location>
        <begin position="41"/>
        <end position="59"/>
    </location>
</feature>
<organism evidence="2 3">
    <name type="scientific">Corynebacterium falsenii</name>
    <dbReference type="NCBI Taxonomy" id="108486"/>
    <lineage>
        <taxon>Bacteria</taxon>
        <taxon>Bacillati</taxon>
        <taxon>Actinomycetota</taxon>
        <taxon>Actinomycetes</taxon>
        <taxon>Mycobacteriales</taxon>
        <taxon>Corynebacteriaceae</taxon>
        <taxon>Corynebacterium</taxon>
    </lineage>
</organism>
<protein>
    <recommendedName>
        <fullName evidence="4">DUF2231 domain-containing protein</fullName>
    </recommendedName>
</protein>
<sequence length="157" mass="16598">MLSTIAGVPAHPLFVHAAVVFAPLAALISIAWAIRPQAKTLGYTAAAVNLLSLGFTWLARSSGETLLKMQGFTEEDPGPLAKHAEYANYLTGSVIALGAVVLGFFVISRFVAMPGWLLTLVRVLTIVAAIAVIVTVIMTGHEGAMQVWNNDETAPAR</sequence>
<keyword evidence="1" id="KW-0812">Transmembrane</keyword>
<name>A0A418Q5X3_9CORY</name>
<evidence type="ECO:0008006" key="4">
    <source>
        <dbReference type="Google" id="ProtNLM"/>
    </source>
</evidence>
<evidence type="ECO:0000313" key="2">
    <source>
        <dbReference type="EMBL" id="RIX34109.1"/>
    </source>
</evidence>
<dbReference type="OrthoDB" id="4411213at2"/>
<feature type="transmembrane region" description="Helical" evidence="1">
    <location>
        <begin position="119"/>
        <end position="138"/>
    </location>
</feature>
<dbReference type="STRING" id="1451189.CFAL_00940"/>
<keyword evidence="1" id="KW-0472">Membrane</keyword>